<dbReference type="GO" id="GO:0004177">
    <property type="term" value="F:aminopeptidase activity"/>
    <property type="evidence" value="ECO:0007669"/>
    <property type="project" value="UniProtKB-UniRule"/>
</dbReference>
<evidence type="ECO:0000256" key="2">
    <source>
        <dbReference type="ARBA" id="ARBA00022723"/>
    </source>
</evidence>
<evidence type="ECO:0000256" key="3">
    <source>
        <dbReference type="ARBA" id="ARBA00022801"/>
    </source>
</evidence>
<keyword evidence="2 6" id="KW-0479">Metal-binding</keyword>
<evidence type="ECO:0000256" key="4">
    <source>
        <dbReference type="PIRNR" id="PIRNR001123"/>
    </source>
</evidence>
<dbReference type="OrthoDB" id="9776600at2"/>
<evidence type="ECO:0000313" key="7">
    <source>
        <dbReference type="EMBL" id="KMT60584.1"/>
    </source>
</evidence>
<dbReference type="EMBL" id="AZHO01000007">
    <property type="protein sequence ID" value="KMT60584.1"/>
    <property type="molecule type" value="Genomic_DNA"/>
</dbReference>
<dbReference type="GO" id="GO:0046872">
    <property type="term" value="F:metal ion binding"/>
    <property type="evidence" value="ECO:0007669"/>
    <property type="project" value="UniProtKB-UniRule"/>
</dbReference>
<name>A0A0J8GHZ2_9LIST</name>
<feature type="active site" description="Proton acceptor" evidence="5">
    <location>
        <position position="128"/>
    </location>
</feature>
<keyword evidence="3" id="KW-0378">Hydrolase</keyword>
<dbReference type="PATRIC" id="fig|1430899.3.peg.736"/>
<dbReference type="PIRSF" id="PIRSF001123">
    <property type="entry name" value="PepA_GA"/>
    <property type="match status" value="1"/>
</dbReference>
<dbReference type="RefSeq" id="WP_007475829.1">
    <property type="nucleotide sequence ID" value="NZ_KQ130610.1"/>
</dbReference>
<dbReference type="Proteomes" id="UP000052258">
    <property type="component" value="Unassembled WGS sequence"/>
</dbReference>
<protein>
    <submittedName>
        <fullName evidence="7">Peptidase T</fullName>
    </submittedName>
</protein>
<dbReference type="InterPro" id="IPR008007">
    <property type="entry name" value="Peptidase_M42"/>
</dbReference>
<dbReference type="PANTHER" id="PTHR42994">
    <property type="entry name" value="PEPTIDASE T"/>
    <property type="match status" value="1"/>
</dbReference>
<dbReference type="PANTHER" id="PTHR42994:SF2">
    <property type="entry name" value="PEPTIDASE"/>
    <property type="match status" value="1"/>
</dbReference>
<reference evidence="7 8" key="1">
    <citation type="journal article" date="2015" name="Genome Biol. Evol.">
        <title>Comparative Genomics of Listeria Sensu Lato: Genus-Wide Differences in Evolutionary Dynamics and the Progressive Gain of Complex, Potentially Pathogenicity-Related Traits through Lateral Gene Transfer.</title>
        <authorList>
            <person name="Chiara M."/>
            <person name="Caruso M."/>
            <person name="D'Erchia A.M."/>
            <person name="Manzari C."/>
            <person name="Fraccalvieri R."/>
            <person name="Goffredo E."/>
            <person name="Latorre L."/>
            <person name="Miccolupo A."/>
            <person name="Padalino I."/>
            <person name="Santagada G."/>
            <person name="Chiocco D."/>
            <person name="Pesole G."/>
            <person name="Horner D.S."/>
            <person name="Parisi A."/>
        </authorList>
    </citation>
    <scope>NUCLEOTIDE SEQUENCE [LARGE SCALE GENOMIC DNA]</scope>
    <source>
        <strain evidence="7 8">1991</strain>
    </source>
</reference>
<comment type="similarity">
    <text evidence="4">Belongs to the peptidase M42 family.</text>
</comment>
<evidence type="ECO:0000256" key="6">
    <source>
        <dbReference type="PIRSR" id="PIRSR001123-2"/>
    </source>
</evidence>
<dbReference type="Gene3D" id="3.30.70.360">
    <property type="match status" value="1"/>
</dbReference>
<dbReference type="SUPFAM" id="SSF53187">
    <property type="entry name" value="Zn-dependent exopeptidases"/>
    <property type="match status" value="1"/>
</dbReference>
<gene>
    <name evidence="7" type="ORF">X560_0712</name>
</gene>
<dbReference type="AlphaFoldDB" id="A0A0J8GHZ2"/>
<evidence type="ECO:0000256" key="5">
    <source>
        <dbReference type="PIRSR" id="PIRSR001123-1"/>
    </source>
</evidence>
<organism evidence="7 8">
    <name type="scientific">Listeria fleischmannii 1991</name>
    <dbReference type="NCBI Taxonomy" id="1430899"/>
    <lineage>
        <taxon>Bacteria</taxon>
        <taxon>Bacillati</taxon>
        <taxon>Bacillota</taxon>
        <taxon>Bacilli</taxon>
        <taxon>Bacillales</taxon>
        <taxon>Listeriaceae</taxon>
        <taxon>Listeria</taxon>
    </lineage>
</organism>
<accession>A0A0J8GHZ2</accession>
<dbReference type="Gene3D" id="3.40.630.10">
    <property type="entry name" value="Zn peptidases"/>
    <property type="match status" value="1"/>
</dbReference>
<keyword evidence="8" id="KW-1185">Reference proteome</keyword>
<evidence type="ECO:0000256" key="1">
    <source>
        <dbReference type="ARBA" id="ARBA00001947"/>
    </source>
</evidence>
<evidence type="ECO:0000313" key="8">
    <source>
        <dbReference type="Proteomes" id="UP000052258"/>
    </source>
</evidence>
<feature type="binding site" evidence="6">
    <location>
        <position position="129"/>
    </location>
    <ligand>
        <name>Zn(2+)</name>
        <dbReference type="ChEBI" id="CHEBI:29105"/>
        <label>2</label>
    </ligand>
</feature>
<dbReference type="InterPro" id="IPR002933">
    <property type="entry name" value="Peptidase_M20"/>
</dbReference>
<feature type="binding site" evidence="6">
    <location>
        <position position="94"/>
    </location>
    <ligand>
        <name>Zn(2+)</name>
        <dbReference type="ChEBI" id="CHEBI:29105"/>
        <label>1</label>
    </ligand>
</feature>
<comment type="cofactor">
    <cofactor evidence="6">
        <name>a divalent metal cation</name>
        <dbReference type="ChEBI" id="CHEBI:60240"/>
    </cofactor>
    <text evidence="6">Binds 2 divalent metal cations per subunit.</text>
</comment>
<proteinExistence type="inferred from homology"/>
<comment type="cofactor">
    <cofactor evidence="1">
        <name>Zn(2+)</name>
        <dbReference type="ChEBI" id="CHEBI:29105"/>
    </cofactor>
</comment>
<feature type="binding site" evidence="6">
    <location>
        <position position="94"/>
    </location>
    <ligand>
        <name>Zn(2+)</name>
        <dbReference type="ChEBI" id="CHEBI:29105"/>
        <label>2</label>
    </ligand>
</feature>
<sequence>MAVSHFFENLIQIYSPSYQEAEILDYIEKELKKRNVELLVRSSGGIIARLKATDDHFPAIFFNAHVDTASNGKKPKLKEEDGVYSSETGFLGADDKAGAACMLELIDTLQANPSAKHGTLEFIFSTQEEVGMLGAKMLDLSVLTARFGYSLDAPGEVGTFQLFGETHLVLDFTIIQDFKKSRISAINVARSVIHKLKQVHFPQSMTHEVKEFKGTTDSLGSETVFIQMEFAGFMPLEEIMPYLEEVKQVFFESGIKYDVEILGESHVTYPGFSITERNHSVVLLKQALRRLKWPVREVQYSGGSDASVFNERGLTTVLLSVGYQNPHSEEEQISKSSLETLVELILAIALSGENLEEAISFSKNV</sequence>
<dbReference type="Pfam" id="PF01546">
    <property type="entry name" value="Peptidase_M20"/>
    <property type="match status" value="1"/>
</dbReference>
<comment type="caution">
    <text evidence="7">The sequence shown here is derived from an EMBL/GenBank/DDBJ whole genome shotgun (WGS) entry which is preliminary data.</text>
</comment>